<dbReference type="AlphaFoldDB" id="A0A1A9RV53"/>
<organism evidence="1 2">
    <name type="scientific">Eikenella longinqua</name>
    <dbReference type="NCBI Taxonomy" id="1795827"/>
    <lineage>
        <taxon>Bacteria</taxon>
        <taxon>Pseudomonadati</taxon>
        <taxon>Pseudomonadota</taxon>
        <taxon>Betaproteobacteria</taxon>
        <taxon>Neisseriales</taxon>
        <taxon>Neisseriaceae</taxon>
        <taxon>Eikenella</taxon>
    </lineage>
</organism>
<dbReference type="Proteomes" id="UP000077885">
    <property type="component" value="Unassembled WGS sequence"/>
</dbReference>
<dbReference type="OrthoDB" id="7363390at2"/>
<dbReference type="EMBL" id="LXSL01000033">
    <property type="protein sequence ID" value="OAM25899.1"/>
    <property type="molecule type" value="Genomic_DNA"/>
</dbReference>
<name>A0A1A9RV53_9NEIS</name>
<proteinExistence type="predicted"/>
<evidence type="ECO:0000313" key="1">
    <source>
        <dbReference type="EMBL" id="OAM25899.1"/>
    </source>
</evidence>
<gene>
    <name evidence="1" type="ORF">A7P95_10880</name>
</gene>
<protein>
    <recommendedName>
        <fullName evidence="3">N-acetyltransferase domain-containing protein</fullName>
    </recommendedName>
</protein>
<evidence type="ECO:0000313" key="2">
    <source>
        <dbReference type="Proteomes" id="UP000077885"/>
    </source>
</evidence>
<dbReference type="STRING" id="1795827.A7P95_10880"/>
<keyword evidence="2" id="KW-1185">Reference proteome</keyword>
<dbReference type="InterPro" id="IPR016181">
    <property type="entry name" value="Acyl_CoA_acyltransferase"/>
</dbReference>
<dbReference type="RefSeq" id="WP_067595315.1">
    <property type="nucleotide sequence ID" value="NZ_LXSL01000033.1"/>
</dbReference>
<reference evidence="2" key="1">
    <citation type="submission" date="2016-05" db="EMBL/GenBank/DDBJ databases">
        <title>Draft genome of Corynebacterium afermentans subsp. afermentans LCDC 88199T.</title>
        <authorList>
            <person name="Bernier A.-M."/>
            <person name="Bernard K."/>
        </authorList>
    </citation>
    <scope>NUCLEOTIDE SEQUENCE [LARGE SCALE GENOMIC DNA]</scope>
    <source>
        <strain evidence="2">NML02-A-017</strain>
    </source>
</reference>
<dbReference type="Gene3D" id="3.40.630.30">
    <property type="match status" value="1"/>
</dbReference>
<dbReference type="SUPFAM" id="SSF55729">
    <property type="entry name" value="Acyl-CoA N-acyltransferases (Nat)"/>
    <property type="match status" value="1"/>
</dbReference>
<sequence length="147" mass="16546">MMVPLTLELANVLAFTMREDDVREIMALRRDEYRHEFAEECAHCGGWCCLDEDGVPVAMGGVYECWPGVGNAWMVGTDDFARHGIEITRQSKKVLAALPHLHRIQAYSAAFHTVSHAWLERLGFQRGATLPKLGKGGEDFIVFEIVR</sequence>
<comment type="caution">
    <text evidence="1">The sequence shown here is derived from an EMBL/GenBank/DDBJ whole genome shotgun (WGS) entry which is preliminary data.</text>
</comment>
<accession>A0A1A9RV53</accession>
<evidence type="ECO:0008006" key="3">
    <source>
        <dbReference type="Google" id="ProtNLM"/>
    </source>
</evidence>